<evidence type="ECO:0000313" key="2">
    <source>
        <dbReference type="Proteomes" id="UP000760480"/>
    </source>
</evidence>
<gene>
    <name evidence="1" type="ORF">E4P82_00370</name>
</gene>
<comment type="caution">
    <text evidence="1">The sequence shown here is derived from an EMBL/GenBank/DDBJ whole genome shotgun (WGS) entry which is preliminary data.</text>
</comment>
<evidence type="ECO:0000313" key="1">
    <source>
        <dbReference type="EMBL" id="NMQ17792.1"/>
    </source>
</evidence>
<dbReference type="EMBL" id="SPMZ01000002">
    <property type="protein sequence ID" value="NMQ17792.1"/>
    <property type="molecule type" value="Genomic_DNA"/>
</dbReference>
<name>A0ABX1TGI6_9GAMM</name>
<sequence length="207" mass="22469">MNWIGIDRAYSEYEIGDSCIKVAINQGELIMVTLGFYVGGVSASLLGATEDSAFAHVVVGHFKSSTFYFNTCGEVMKSGDTGFGKLQNKILHYGWMSCNTQVNGVNLALDKEGRALPLNLVGKFIEIKVDCGTTFASWERVNTVFKVTEMGKDGNKGKVLFEFDGMMKIWAGKMSSDVEISGVLKPLTGKVAENVALQVINADASRL</sequence>
<reference evidence="1 2" key="1">
    <citation type="submission" date="2019-03" db="EMBL/GenBank/DDBJ databases">
        <title>Metabolic reconstructions from genomes of highly enriched 'Candidatus Accumulibacter' and 'Candidatus Competibacter' bioreactor populations.</title>
        <authorList>
            <person name="Annavajhala M.K."/>
            <person name="Welles L."/>
            <person name="Abbas B."/>
            <person name="Sorokin D."/>
            <person name="Park H."/>
            <person name="Van Loosdrecht M."/>
            <person name="Chandran K."/>
        </authorList>
    </citation>
    <scope>NUCLEOTIDE SEQUENCE [LARGE SCALE GENOMIC DNA]</scope>
    <source>
        <strain evidence="1 2">SBR_G</strain>
    </source>
</reference>
<protein>
    <submittedName>
        <fullName evidence="1">Uncharacterized protein</fullName>
    </submittedName>
</protein>
<organism evidence="1 2">
    <name type="scientific">Candidatus Competibacter phosphatis</name>
    <dbReference type="NCBI Taxonomy" id="221280"/>
    <lineage>
        <taxon>Bacteria</taxon>
        <taxon>Pseudomonadati</taxon>
        <taxon>Pseudomonadota</taxon>
        <taxon>Gammaproteobacteria</taxon>
        <taxon>Candidatus Competibacteraceae</taxon>
        <taxon>Candidatus Competibacter</taxon>
    </lineage>
</organism>
<accession>A0ABX1TGI6</accession>
<proteinExistence type="predicted"/>
<dbReference type="RefSeq" id="WP_169247047.1">
    <property type="nucleotide sequence ID" value="NZ_SPMZ01000002.1"/>
</dbReference>
<keyword evidence="2" id="KW-1185">Reference proteome</keyword>
<dbReference type="Proteomes" id="UP000760480">
    <property type="component" value="Unassembled WGS sequence"/>
</dbReference>